<keyword evidence="2" id="KW-1185">Reference proteome</keyword>
<dbReference type="AlphaFoldDB" id="A0A7W5DX74"/>
<gene>
    <name evidence="1" type="ORF">FHS27_002012</name>
</gene>
<evidence type="ECO:0000313" key="2">
    <source>
        <dbReference type="Proteomes" id="UP000536179"/>
    </source>
</evidence>
<dbReference type="EMBL" id="JACHXU010000005">
    <property type="protein sequence ID" value="MBB3206204.1"/>
    <property type="molecule type" value="Genomic_DNA"/>
</dbReference>
<sequence length="74" mass="7996">MSEPLMIGMLGLHGSGRRGTPRIAKLIAEGARQREHAEIEPVILAKLVTAFYLGKRRTTFLQQDGAVVVGAIVV</sequence>
<accession>A0A7W5DX74</accession>
<name>A0A7W5DX74_9BACT</name>
<dbReference type="RefSeq" id="WP_184304481.1">
    <property type="nucleotide sequence ID" value="NZ_JACHXU010000005.1"/>
</dbReference>
<comment type="caution">
    <text evidence="1">The sequence shown here is derived from an EMBL/GenBank/DDBJ whole genome shotgun (WGS) entry which is preliminary data.</text>
</comment>
<proteinExistence type="predicted"/>
<protein>
    <submittedName>
        <fullName evidence="1">Uncharacterized protein</fullName>
    </submittedName>
</protein>
<reference evidence="1 2" key="1">
    <citation type="submission" date="2020-08" db="EMBL/GenBank/DDBJ databases">
        <title>Genomic Encyclopedia of Type Strains, Phase III (KMG-III): the genomes of soil and plant-associated and newly described type strains.</title>
        <authorList>
            <person name="Whitman W."/>
        </authorList>
    </citation>
    <scope>NUCLEOTIDE SEQUENCE [LARGE SCALE GENOMIC DNA]</scope>
    <source>
        <strain evidence="1 2">CECT 8075</strain>
    </source>
</reference>
<organism evidence="1 2">
    <name type="scientific">Aporhodopirellula rubra</name>
    <dbReference type="NCBI Taxonomy" id="980271"/>
    <lineage>
        <taxon>Bacteria</taxon>
        <taxon>Pseudomonadati</taxon>
        <taxon>Planctomycetota</taxon>
        <taxon>Planctomycetia</taxon>
        <taxon>Pirellulales</taxon>
        <taxon>Pirellulaceae</taxon>
        <taxon>Aporhodopirellula</taxon>
    </lineage>
</organism>
<evidence type="ECO:0000313" key="1">
    <source>
        <dbReference type="EMBL" id="MBB3206204.1"/>
    </source>
</evidence>
<dbReference type="Proteomes" id="UP000536179">
    <property type="component" value="Unassembled WGS sequence"/>
</dbReference>